<dbReference type="Proteomes" id="UP000677228">
    <property type="component" value="Unassembled WGS sequence"/>
</dbReference>
<dbReference type="OrthoDB" id="308383at2759"/>
<comment type="caution">
    <text evidence="3">The sequence shown here is derived from an EMBL/GenBank/DDBJ whole genome shotgun (WGS) entry which is preliminary data.</text>
</comment>
<proteinExistence type="predicted"/>
<dbReference type="EMBL" id="CAJOBC010008803">
    <property type="protein sequence ID" value="CAF3971290.1"/>
    <property type="molecule type" value="Genomic_DNA"/>
</dbReference>
<dbReference type="EMBL" id="CAJOBA010036028">
    <property type="protein sequence ID" value="CAF4015460.1"/>
    <property type="molecule type" value="Genomic_DNA"/>
</dbReference>
<evidence type="ECO:0000259" key="1">
    <source>
        <dbReference type="PROSITE" id="PS50280"/>
    </source>
</evidence>
<protein>
    <recommendedName>
        <fullName evidence="1">SET domain-containing protein</fullName>
    </recommendedName>
</protein>
<sequence length="183" mass="20954">MPLSPKVQIKSNGIHGHSWFASADINVNESVWWNNTPHSELFLTRKEIAALPNDKRLKFLSLCYQVSDDLYSGFDPDVEPLESELIDSYVNHSCDGNIWFANPDLLVASRDIKSGEEIAYDYVMTQADPEWRLAEKCLCKAKNCRGNVTGNDWKIKELQENLKGHFFPHVQKKIDEAAKQEKQ</sequence>
<evidence type="ECO:0000313" key="5">
    <source>
        <dbReference type="EMBL" id="CAF4015460.1"/>
    </source>
</evidence>
<reference evidence="3" key="1">
    <citation type="submission" date="2021-02" db="EMBL/GenBank/DDBJ databases">
        <authorList>
            <person name="Nowell W R."/>
        </authorList>
    </citation>
    <scope>NUCLEOTIDE SEQUENCE</scope>
</reference>
<dbReference type="Gene3D" id="2.170.270.10">
    <property type="entry name" value="SET domain"/>
    <property type="match status" value="1"/>
</dbReference>
<keyword evidence="6" id="KW-1185">Reference proteome</keyword>
<dbReference type="InterPro" id="IPR046341">
    <property type="entry name" value="SET_dom_sf"/>
</dbReference>
<accession>A0A814WL75</accession>
<dbReference type="SUPFAM" id="SSF82199">
    <property type="entry name" value="SET domain"/>
    <property type="match status" value="1"/>
</dbReference>
<dbReference type="Proteomes" id="UP000681722">
    <property type="component" value="Unassembled WGS sequence"/>
</dbReference>
<dbReference type="EMBL" id="CAJNOK010014495">
    <property type="protein sequence ID" value="CAF1206095.1"/>
    <property type="molecule type" value="Genomic_DNA"/>
</dbReference>
<dbReference type="AlphaFoldDB" id="A0A814WL75"/>
<evidence type="ECO:0000313" key="3">
    <source>
        <dbReference type="EMBL" id="CAF1207034.1"/>
    </source>
</evidence>
<evidence type="ECO:0000313" key="4">
    <source>
        <dbReference type="EMBL" id="CAF3971290.1"/>
    </source>
</evidence>
<evidence type="ECO:0000313" key="6">
    <source>
        <dbReference type="Proteomes" id="UP000663829"/>
    </source>
</evidence>
<dbReference type="Pfam" id="PF00856">
    <property type="entry name" value="SET"/>
    <property type="match status" value="1"/>
</dbReference>
<gene>
    <name evidence="3" type="ORF">GPM918_LOCUS24016</name>
    <name evidence="2" type="ORF">OVA965_LOCUS24221</name>
    <name evidence="4" type="ORF">SRO942_LOCUS24017</name>
    <name evidence="5" type="ORF">TMI583_LOCUS24941</name>
</gene>
<organism evidence="3 6">
    <name type="scientific">Didymodactylos carnosus</name>
    <dbReference type="NCBI Taxonomy" id="1234261"/>
    <lineage>
        <taxon>Eukaryota</taxon>
        <taxon>Metazoa</taxon>
        <taxon>Spiralia</taxon>
        <taxon>Gnathifera</taxon>
        <taxon>Rotifera</taxon>
        <taxon>Eurotatoria</taxon>
        <taxon>Bdelloidea</taxon>
        <taxon>Philodinida</taxon>
        <taxon>Philodinidae</taxon>
        <taxon>Didymodactylos</taxon>
    </lineage>
</organism>
<evidence type="ECO:0000313" key="2">
    <source>
        <dbReference type="EMBL" id="CAF1206095.1"/>
    </source>
</evidence>
<feature type="domain" description="SET" evidence="1">
    <location>
        <begin position="5"/>
        <end position="123"/>
    </location>
</feature>
<dbReference type="InterPro" id="IPR001214">
    <property type="entry name" value="SET_dom"/>
</dbReference>
<dbReference type="EMBL" id="CAJNOQ010008801">
    <property type="protein sequence ID" value="CAF1207034.1"/>
    <property type="molecule type" value="Genomic_DNA"/>
</dbReference>
<name>A0A814WL75_9BILA</name>
<dbReference type="Proteomes" id="UP000682733">
    <property type="component" value="Unassembled WGS sequence"/>
</dbReference>
<dbReference type="PROSITE" id="PS50280">
    <property type="entry name" value="SET"/>
    <property type="match status" value="1"/>
</dbReference>
<dbReference type="Proteomes" id="UP000663829">
    <property type="component" value="Unassembled WGS sequence"/>
</dbReference>